<reference evidence="3 4" key="1">
    <citation type="submission" date="2020-04" db="EMBL/GenBank/DDBJ databases">
        <authorList>
            <person name="De Canck E."/>
        </authorList>
    </citation>
    <scope>NUCLEOTIDE SEQUENCE [LARGE SCALE GENOMIC DNA]</scope>
    <source>
        <strain evidence="3 4">LMG 29542</strain>
    </source>
</reference>
<dbReference type="AlphaFoldDB" id="A0A6J5F947"/>
<accession>A0A6J5F947</accession>
<dbReference type="Gene3D" id="3.50.50.60">
    <property type="entry name" value="FAD/NAD(P)-binding domain"/>
    <property type="match status" value="1"/>
</dbReference>
<proteinExistence type="predicted"/>
<keyword evidence="1 3" id="KW-0560">Oxidoreductase</keyword>
<dbReference type="Pfam" id="PF01266">
    <property type="entry name" value="DAO"/>
    <property type="match status" value="1"/>
</dbReference>
<dbReference type="Proteomes" id="UP000494363">
    <property type="component" value="Unassembled WGS sequence"/>
</dbReference>
<name>A0A6J5F947_9BURK</name>
<organism evidence="3 4">
    <name type="scientific">Paraburkholderia humisilvae</name>
    <dbReference type="NCBI Taxonomy" id="627669"/>
    <lineage>
        <taxon>Bacteria</taxon>
        <taxon>Pseudomonadati</taxon>
        <taxon>Pseudomonadota</taxon>
        <taxon>Betaproteobacteria</taxon>
        <taxon>Burkholderiales</taxon>
        <taxon>Burkholderiaceae</taxon>
        <taxon>Paraburkholderia</taxon>
    </lineage>
</organism>
<dbReference type="GO" id="GO:0016491">
    <property type="term" value="F:oxidoreductase activity"/>
    <property type="evidence" value="ECO:0007669"/>
    <property type="project" value="UniProtKB-KW"/>
</dbReference>
<dbReference type="Gene3D" id="3.30.9.10">
    <property type="entry name" value="D-Amino Acid Oxidase, subunit A, domain 2"/>
    <property type="match status" value="1"/>
</dbReference>
<dbReference type="RefSeq" id="WP_175233405.1">
    <property type="nucleotide sequence ID" value="NZ_CADIKH010000227.1"/>
</dbReference>
<dbReference type="GO" id="GO:0005737">
    <property type="term" value="C:cytoplasm"/>
    <property type="evidence" value="ECO:0007669"/>
    <property type="project" value="TreeGrafter"/>
</dbReference>
<evidence type="ECO:0000259" key="2">
    <source>
        <dbReference type="Pfam" id="PF01266"/>
    </source>
</evidence>
<evidence type="ECO:0000256" key="1">
    <source>
        <dbReference type="ARBA" id="ARBA00023002"/>
    </source>
</evidence>
<evidence type="ECO:0000313" key="4">
    <source>
        <dbReference type="Proteomes" id="UP000494363"/>
    </source>
</evidence>
<evidence type="ECO:0000313" key="3">
    <source>
        <dbReference type="EMBL" id="CAB3775004.1"/>
    </source>
</evidence>
<dbReference type="PANTHER" id="PTHR13847:SF287">
    <property type="entry name" value="FAD-DEPENDENT OXIDOREDUCTASE DOMAIN-CONTAINING PROTEIN 1"/>
    <property type="match status" value="1"/>
</dbReference>
<dbReference type="EC" id="1.4.99.6" evidence="3"/>
<dbReference type="InterPro" id="IPR036188">
    <property type="entry name" value="FAD/NAD-bd_sf"/>
</dbReference>
<keyword evidence="4" id="KW-1185">Reference proteome</keyword>
<protein>
    <submittedName>
        <fullName evidence="3">FAD-dependent catabolic D-arginine dehydrogenase DauA</fullName>
        <ecNumber evidence="3">1.4.99.6</ecNumber>
    </submittedName>
</protein>
<dbReference type="EMBL" id="CADIKH010000227">
    <property type="protein sequence ID" value="CAB3775004.1"/>
    <property type="molecule type" value="Genomic_DNA"/>
</dbReference>
<sequence>MIHTSDYIVIGAGIAGASLSAFLAAHGDVTLLERENAPGYHSSGRSAAILSVAIEEEAMRSLAIGSRGFFNNPPEGFSDYPLVHPRGSMAAAWGSSEELLINEARLLAGTGAQFRVLSARESHEICPILNSKDLLGAVIEDDAMDIDVDLLLQGYLRTARAFGTTLRTSASIDTISYKDAVWVVRVGDTEYEAPVLINAAGAWADQVAIAAGVRPLGLRVYRRTAFTIATQGIGNVDLLPFVRSANGHWYLKPDTGRLLGSLADATEVNPHDVRPEELDIAQGIFNIMQDTTLQVERPLSSWAGLRTFAADGNPVAGFDATASGFFWLAGQGGCGIMTSPALGQAAAAIVRGESLPPELASLGLSASILSPTRL</sequence>
<dbReference type="SUPFAM" id="SSF51905">
    <property type="entry name" value="FAD/NAD(P)-binding domain"/>
    <property type="match status" value="1"/>
</dbReference>
<feature type="domain" description="FAD dependent oxidoreductase" evidence="2">
    <location>
        <begin position="6"/>
        <end position="348"/>
    </location>
</feature>
<dbReference type="PANTHER" id="PTHR13847">
    <property type="entry name" value="SARCOSINE DEHYDROGENASE-RELATED"/>
    <property type="match status" value="1"/>
</dbReference>
<dbReference type="InterPro" id="IPR006076">
    <property type="entry name" value="FAD-dep_OxRdtase"/>
</dbReference>
<gene>
    <name evidence="3" type="primary">dauA</name>
    <name evidence="3" type="ORF">LMG29542_08386</name>
</gene>